<dbReference type="PANTHER" id="PTHR12374">
    <property type="entry name" value="TRANSCRIPTIONAL ADAPTOR 2 ADA2 -RELATED"/>
    <property type="match status" value="1"/>
</dbReference>
<keyword evidence="1" id="KW-0479">Metal-binding</keyword>
<dbReference type="Gene3D" id="3.30.60.90">
    <property type="match status" value="1"/>
</dbReference>
<gene>
    <name evidence="7" type="ORF">HAX54_028406</name>
</gene>
<evidence type="ECO:0000256" key="2">
    <source>
        <dbReference type="ARBA" id="ARBA00022771"/>
    </source>
</evidence>
<dbReference type="SUPFAM" id="SSF57850">
    <property type="entry name" value="RING/U-box"/>
    <property type="match status" value="1"/>
</dbReference>
<evidence type="ECO:0000256" key="5">
    <source>
        <dbReference type="SAM" id="Phobius"/>
    </source>
</evidence>
<name>A0ABS8V451_DATST</name>
<evidence type="ECO:0000256" key="4">
    <source>
        <dbReference type="PROSITE-ProRule" id="PRU00228"/>
    </source>
</evidence>
<keyword evidence="8" id="KW-1185">Reference proteome</keyword>
<dbReference type="EMBL" id="JACEIK010003490">
    <property type="protein sequence ID" value="MCD9641921.1"/>
    <property type="molecule type" value="Genomic_DNA"/>
</dbReference>
<dbReference type="Proteomes" id="UP000823775">
    <property type="component" value="Unassembled WGS sequence"/>
</dbReference>
<organism evidence="7 8">
    <name type="scientific">Datura stramonium</name>
    <name type="common">Jimsonweed</name>
    <name type="synonym">Common thornapple</name>
    <dbReference type="NCBI Taxonomy" id="4076"/>
    <lineage>
        <taxon>Eukaryota</taxon>
        <taxon>Viridiplantae</taxon>
        <taxon>Streptophyta</taxon>
        <taxon>Embryophyta</taxon>
        <taxon>Tracheophyta</taxon>
        <taxon>Spermatophyta</taxon>
        <taxon>Magnoliopsida</taxon>
        <taxon>eudicotyledons</taxon>
        <taxon>Gunneridae</taxon>
        <taxon>Pentapetalae</taxon>
        <taxon>asterids</taxon>
        <taxon>lamiids</taxon>
        <taxon>Solanales</taxon>
        <taxon>Solanaceae</taxon>
        <taxon>Solanoideae</taxon>
        <taxon>Datureae</taxon>
        <taxon>Datura</taxon>
    </lineage>
</organism>
<evidence type="ECO:0000313" key="8">
    <source>
        <dbReference type="Proteomes" id="UP000823775"/>
    </source>
</evidence>
<keyword evidence="3" id="KW-0862">Zinc</keyword>
<keyword evidence="5" id="KW-0472">Membrane</keyword>
<evidence type="ECO:0000256" key="3">
    <source>
        <dbReference type="ARBA" id="ARBA00022833"/>
    </source>
</evidence>
<dbReference type="PROSITE" id="PS50135">
    <property type="entry name" value="ZF_ZZ_2"/>
    <property type="match status" value="1"/>
</dbReference>
<proteinExistence type="predicted"/>
<keyword evidence="5" id="KW-0812">Transmembrane</keyword>
<dbReference type="Pfam" id="PF25299">
    <property type="entry name" value="ZZ_ADA2"/>
    <property type="match status" value="1"/>
</dbReference>
<dbReference type="InterPro" id="IPR041983">
    <property type="entry name" value="ADA2-like_ZZ"/>
</dbReference>
<evidence type="ECO:0000259" key="6">
    <source>
        <dbReference type="PROSITE" id="PS50135"/>
    </source>
</evidence>
<dbReference type="InterPro" id="IPR000433">
    <property type="entry name" value="Znf_ZZ"/>
</dbReference>
<evidence type="ECO:0000313" key="7">
    <source>
        <dbReference type="EMBL" id="MCD9641921.1"/>
    </source>
</evidence>
<dbReference type="InterPro" id="IPR043145">
    <property type="entry name" value="Znf_ZZ_sf"/>
</dbReference>
<dbReference type="CDD" id="cd02335">
    <property type="entry name" value="ZZ_ADA2"/>
    <property type="match status" value="1"/>
</dbReference>
<dbReference type="SMART" id="SM00291">
    <property type="entry name" value="ZnF_ZZ"/>
    <property type="match status" value="1"/>
</dbReference>
<comment type="caution">
    <text evidence="7">The sequence shown here is derived from an EMBL/GenBank/DDBJ whole genome shotgun (WGS) entry which is preliminary data.</text>
</comment>
<reference evidence="7 8" key="1">
    <citation type="journal article" date="2021" name="BMC Genomics">
        <title>Datura genome reveals duplications of psychoactive alkaloid biosynthetic genes and high mutation rate following tissue culture.</title>
        <authorList>
            <person name="Rajewski A."/>
            <person name="Carter-House D."/>
            <person name="Stajich J."/>
            <person name="Litt A."/>
        </authorList>
    </citation>
    <scope>NUCLEOTIDE SEQUENCE [LARGE SCALE GENOMIC DNA]</scope>
    <source>
        <strain evidence="7">AR-01</strain>
    </source>
</reference>
<evidence type="ECO:0000256" key="1">
    <source>
        <dbReference type="ARBA" id="ARBA00022723"/>
    </source>
</evidence>
<accession>A0ABS8V451</accession>
<feature type="transmembrane region" description="Helical" evidence="5">
    <location>
        <begin position="20"/>
        <end position="40"/>
    </location>
</feature>
<dbReference type="PROSITE" id="PS01357">
    <property type="entry name" value="ZF_ZZ_1"/>
    <property type="match status" value="1"/>
</dbReference>
<feature type="domain" description="ZZ-type" evidence="6">
    <location>
        <begin position="70"/>
        <end position="126"/>
    </location>
</feature>
<keyword evidence="5" id="KW-1133">Transmembrane helix</keyword>
<protein>
    <recommendedName>
        <fullName evidence="6">ZZ-type domain-containing protein</fullName>
    </recommendedName>
</protein>
<dbReference type="PANTHER" id="PTHR12374:SF20">
    <property type="entry name" value="TRANSCRIPTIONAL ADAPTER 2-ALPHA"/>
    <property type="match status" value="1"/>
</dbReference>
<sequence>MRSHLLALSANRLKLCALKFGVLIRKLWVALGLFIYPPMIQARGLREKGQHNVENFDTAAAGQILTEKGKEQYHCNYCNKDISGRIRIKCVVCSDFDLCVECFSVGAEVQPHKSNHLYRVMDNLAFPLICADWNADEEMLLLEAWKYAEWQTGLKLPNMLEQRDMSHVMGKSREELLAMAKEQGWKINEKKIQLDLPQVV</sequence>
<keyword evidence="2 4" id="KW-0863">Zinc-finger</keyword>